<evidence type="ECO:0000313" key="2">
    <source>
        <dbReference type="Proteomes" id="UP000229570"/>
    </source>
</evidence>
<comment type="caution">
    <text evidence="1">The sequence shown here is derived from an EMBL/GenBank/DDBJ whole genome shotgun (WGS) entry which is preliminary data.</text>
</comment>
<dbReference type="Proteomes" id="UP000229570">
    <property type="component" value="Unassembled WGS sequence"/>
</dbReference>
<reference evidence="1 2" key="1">
    <citation type="submission" date="2017-09" db="EMBL/GenBank/DDBJ databases">
        <title>Depth-based differentiation of microbial function through sediment-hosted aquifers and enrichment of novel symbionts in the deep terrestrial subsurface.</title>
        <authorList>
            <person name="Probst A.J."/>
            <person name="Ladd B."/>
            <person name="Jarett J.K."/>
            <person name="Geller-Mcgrath D.E."/>
            <person name="Sieber C.M."/>
            <person name="Emerson J.B."/>
            <person name="Anantharaman K."/>
            <person name="Thomas B.C."/>
            <person name="Malmstrom R."/>
            <person name="Stieglmeier M."/>
            <person name="Klingl A."/>
            <person name="Woyke T."/>
            <person name="Ryan C.M."/>
            <person name="Banfield J.F."/>
        </authorList>
    </citation>
    <scope>NUCLEOTIDE SEQUENCE [LARGE SCALE GENOMIC DNA]</scope>
    <source>
        <strain evidence="1">CG11_big_fil_rev_8_21_14_0_20_35_14</strain>
    </source>
</reference>
<dbReference type="EMBL" id="PCVL01000004">
    <property type="protein sequence ID" value="PIQ72918.1"/>
    <property type="molecule type" value="Genomic_DNA"/>
</dbReference>
<gene>
    <name evidence="1" type="ORF">COV86_00465</name>
</gene>
<name>A0A2H0KNV1_9BACT</name>
<dbReference type="AlphaFoldDB" id="A0A2H0KNV1"/>
<sequence>MEFCYILIELKKTEGIFNALVGQILSGLSSPARVFKFCSLKIFALFLCTKKFRRIFQCVRADFFGGAALRLRSV</sequence>
<organism evidence="1 2">
    <name type="scientific">Candidatus Roizmanbacteria bacterium CG11_big_fil_rev_8_21_14_0_20_35_14</name>
    <dbReference type="NCBI Taxonomy" id="1974855"/>
    <lineage>
        <taxon>Bacteria</taxon>
        <taxon>Candidatus Roizmaniibacteriota</taxon>
    </lineage>
</organism>
<accession>A0A2H0KNV1</accession>
<protein>
    <submittedName>
        <fullName evidence="1">Uncharacterized protein</fullName>
    </submittedName>
</protein>
<proteinExistence type="predicted"/>
<evidence type="ECO:0000313" key="1">
    <source>
        <dbReference type="EMBL" id="PIQ72918.1"/>
    </source>
</evidence>